<dbReference type="InterPro" id="IPR009057">
    <property type="entry name" value="Homeodomain-like_sf"/>
</dbReference>
<proteinExistence type="predicted"/>
<dbReference type="PANTHER" id="PTHR30055:SF226">
    <property type="entry name" value="HTH-TYPE TRANSCRIPTIONAL REGULATOR PKSA"/>
    <property type="match status" value="1"/>
</dbReference>
<accession>A0A1Z4F3W3</accession>
<dbReference type="GO" id="GO:0000976">
    <property type="term" value="F:transcription cis-regulatory region binding"/>
    <property type="evidence" value="ECO:0007669"/>
    <property type="project" value="TreeGrafter"/>
</dbReference>
<dbReference type="AlphaFoldDB" id="A0A1Z4F3W3"/>
<dbReference type="OrthoDB" id="5242390at2"/>
<keyword evidence="5" id="KW-1185">Reference proteome</keyword>
<dbReference type="PROSITE" id="PS50977">
    <property type="entry name" value="HTH_TETR_2"/>
    <property type="match status" value="1"/>
</dbReference>
<reference evidence="4 5" key="2">
    <citation type="journal article" date="2017" name="Int. J. Syst. Evol. Microbiol.">
        <title>Mycobacterium stephanolepidis sp. nov., a rapidly growing species related to Mycobacterium chelonae, isolated from marine teleost fish, Stephanolepis cirrhifer.</title>
        <authorList>
            <person name="Fukano H."/>
            <person name="Wada S."/>
            <person name="Kurata O."/>
            <person name="Katayama K."/>
            <person name="Fujiwara N."/>
            <person name="Hoshino Y."/>
        </authorList>
    </citation>
    <scope>NUCLEOTIDE SEQUENCE [LARGE SCALE GENOMIC DNA]</scope>
    <source>
        <strain evidence="4 5">NJB0901</strain>
    </source>
</reference>
<dbReference type="InterPro" id="IPR023772">
    <property type="entry name" value="DNA-bd_HTH_TetR-type_CS"/>
</dbReference>
<dbReference type="InterPro" id="IPR001647">
    <property type="entry name" value="HTH_TetR"/>
</dbReference>
<keyword evidence="1 2" id="KW-0238">DNA-binding</keyword>
<dbReference type="Pfam" id="PF00440">
    <property type="entry name" value="TetR_N"/>
    <property type="match status" value="1"/>
</dbReference>
<evidence type="ECO:0000256" key="2">
    <source>
        <dbReference type="PROSITE-ProRule" id="PRU00335"/>
    </source>
</evidence>
<dbReference type="RefSeq" id="WP_096504623.1">
    <property type="nucleotide sequence ID" value="NZ_AP018165.1"/>
</dbReference>
<dbReference type="PRINTS" id="PR00455">
    <property type="entry name" value="HTHTETR"/>
</dbReference>
<dbReference type="Proteomes" id="UP000217954">
    <property type="component" value="Chromosome"/>
</dbReference>
<evidence type="ECO:0000256" key="1">
    <source>
        <dbReference type="ARBA" id="ARBA00023125"/>
    </source>
</evidence>
<dbReference type="GO" id="GO:0003700">
    <property type="term" value="F:DNA-binding transcription factor activity"/>
    <property type="evidence" value="ECO:0007669"/>
    <property type="project" value="TreeGrafter"/>
</dbReference>
<reference evidence="5" key="1">
    <citation type="journal article" date="2017" name="Genome Announc.">
        <title>Complete Genome Sequence of Mycobacterium stephanolepidis.</title>
        <authorList>
            <person name="Fukano H."/>
            <person name="Yoshida M."/>
            <person name="Katayama Y."/>
            <person name="Omatsu T."/>
            <person name="Mizutani T."/>
            <person name="Kurata O."/>
            <person name="Wada S."/>
            <person name="Hoshino Y."/>
        </authorList>
    </citation>
    <scope>NUCLEOTIDE SEQUENCE [LARGE SCALE GENOMIC DNA]</scope>
    <source>
        <strain evidence="5">NJB0901</strain>
    </source>
</reference>
<feature type="DNA-binding region" description="H-T-H motif" evidence="2">
    <location>
        <begin position="43"/>
        <end position="62"/>
    </location>
</feature>
<dbReference type="EMBL" id="AP018165">
    <property type="protein sequence ID" value="BAX99908.1"/>
    <property type="molecule type" value="Genomic_DNA"/>
</dbReference>
<dbReference type="PROSITE" id="PS01081">
    <property type="entry name" value="HTH_TETR_1"/>
    <property type="match status" value="1"/>
</dbReference>
<dbReference type="PANTHER" id="PTHR30055">
    <property type="entry name" value="HTH-TYPE TRANSCRIPTIONAL REGULATOR RUTR"/>
    <property type="match status" value="1"/>
</dbReference>
<feature type="domain" description="HTH tetR-type" evidence="3">
    <location>
        <begin position="20"/>
        <end position="80"/>
    </location>
</feature>
<evidence type="ECO:0000313" key="4">
    <source>
        <dbReference type="EMBL" id="BAX99908.1"/>
    </source>
</evidence>
<protein>
    <submittedName>
        <fullName evidence="4">TetR family transcriptional regulator</fullName>
    </submittedName>
</protein>
<dbReference type="InterPro" id="IPR050109">
    <property type="entry name" value="HTH-type_TetR-like_transc_reg"/>
</dbReference>
<organism evidence="4 5">
    <name type="scientific">[Mycobacterium] stephanolepidis</name>
    <dbReference type="NCBI Taxonomy" id="1520670"/>
    <lineage>
        <taxon>Bacteria</taxon>
        <taxon>Bacillati</taxon>
        <taxon>Actinomycetota</taxon>
        <taxon>Actinomycetes</taxon>
        <taxon>Mycobacteriales</taxon>
        <taxon>Mycobacteriaceae</taxon>
        <taxon>Mycobacteroides</taxon>
    </lineage>
</organism>
<sequence>MASENRSSRLRKAPQQQRSRELVAKIVAATGQLLRTEGPEAITTNRIAAITGIGKGSIYQYFSTKDDIIMAAIRDAADRQLPGVRSALAANALTPPHQMMDSAIDMLIAFTTDNAPTLRYLNENPEFAREVEASSNMPVLMQTMMTLHVQQYRDQYHADLEAETIAWLFINSAITTTLMFFQTDRSPIDLQQLRMGLTRMAYGLLTS</sequence>
<dbReference type="KEGG" id="mste:MSTE_04616"/>
<evidence type="ECO:0000259" key="3">
    <source>
        <dbReference type="PROSITE" id="PS50977"/>
    </source>
</evidence>
<evidence type="ECO:0000313" key="5">
    <source>
        <dbReference type="Proteomes" id="UP000217954"/>
    </source>
</evidence>
<gene>
    <name evidence="4" type="ORF">MSTE_04616</name>
</gene>
<dbReference type="Gene3D" id="1.10.357.10">
    <property type="entry name" value="Tetracycline Repressor, domain 2"/>
    <property type="match status" value="1"/>
</dbReference>
<name>A0A1Z4F3W3_9MYCO</name>
<dbReference type="SUPFAM" id="SSF46689">
    <property type="entry name" value="Homeodomain-like"/>
    <property type="match status" value="1"/>
</dbReference>